<dbReference type="InParanoid" id="A0A7M7P4V4"/>
<evidence type="ECO:0000256" key="9">
    <source>
        <dbReference type="ARBA" id="ARBA00022989"/>
    </source>
</evidence>
<dbReference type="InterPro" id="IPR000157">
    <property type="entry name" value="TIR_dom"/>
</dbReference>
<evidence type="ECO:0000256" key="8">
    <source>
        <dbReference type="ARBA" id="ARBA00022859"/>
    </source>
</evidence>
<dbReference type="EnsemblMetazoa" id="XM_030990193">
    <property type="protein sequence ID" value="XP_030846053"/>
    <property type="gene ID" value="LOC115926002"/>
</dbReference>
<accession>A0A7M7P4V4</accession>
<comment type="subcellular location">
    <subcellularLocation>
        <location evidence="1">Membrane</location>
        <topology evidence="1">Single-pass type I membrane protein</topology>
    </subcellularLocation>
</comment>
<dbReference type="SUPFAM" id="SSF52200">
    <property type="entry name" value="Toll/Interleukin receptor TIR domain"/>
    <property type="match status" value="1"/>
</dbReference>
<keyword evidence="12" id="KW-0325">Glycoprotein</keyword>
<dbReference type="RefSeq" id="XP_030846053.1">
    <property type="nucleotide sequence ID" value="XM_030990193.1"/>
</dbReference>
<keyword evidence="8" id="KW-0391">Immunity</keyword>
<dbReference type="Gene3D" id="3.40.50.10140">
    <property type="entry name" value="Toll/interleukin-1 receptor homology (TIR) domain"/>
    <property type="match status" value="1"/>
</dbReference>
<keyword evidence="7" id="KW-0677">Repeat</keyword>
<evidence type="ECO:0000256" key="13">
    <source>
        <dbReference type="SAM" id="Phobius"/>
    </source>
</evidence>
<keyword evidence="11" id="KW-0675">Receptor</keyword>
<evidence type="ECO:0000256" key="14">
    <source>
        <dbReference type="SAM" id="SignalP"/>
    </source>
</evidence>
<dbReference type="PROSITE" id="PS51450">
    <property type="entry name" value="LRR"/>
    <property type="match status" value="3"/>
</dbReference>
<dbReference type="OrthoDB" id="2015831at2759"/>
<feature type="transmembrane region" description="Helical" evidence="13">
    <location>
        <begin position="691"/>
        <end position="715"/>
    </location>
</feature>
<sequence>MGIFIKGQFLLTILLNLISVCVCEEHVNSAIFTPYVIECPVVPLPTGNSSCQCDPPNITVTDTDSLAAFQYVSCKLTPELISATNPDPFYFPRSRRVYIDCSWNNSLSYSGFLMSAVKKCGDIAEEVDTVGDVNCFTPFNITADTYMGLPGLQKLNFALEDDVSIKPDAFSPLKNLEVLSLVQLDLKSLHPEVFRGLTHLRQLSLWDNDIRELPDGIFNDLQDLQVLSLRSNSITHISRDLLKPLEFLNTLYLDDNNISSIHADAFRSMRSLEEVDLSRNNLDEKFSLSFLGTEKLLLSYNSLTSFTEDTVPGVRGYTTSLDLSHNLISSISESVFQTDELLSSLSYVVLRNNRLESLPTNVLRWARRLTFIDFSYNSLETLHDGLFDIQSNPLGEQRLAGNQLVVRLGGNPFTCDCRLTWFRIYDGQDVWISDRDDIECFSPPNLNGIPLFSIRPEHFECPLSDSLCPEHCQCYEVMKDLGLQTPRRVINVECESENLTRIPRGIPSNTSSLDLTGNIWNTLRKSMLDTRMPFLSDLTLTRCSIVRIESGAFRLLNSVLQLKLDGNNFRNITKGTFQGLTRLNTMYLNHSSIRTIADGVFLDTPSLTYLYLHGNFLTVLPAIQHFPQSLEIVSLQENPLTCSCNLISLQGLVRYTLEVKGNVTCRKRDGTTVSLANLDSSYCRKHGTSPLLAPLASLGAITGVLVVVFICVFLYKKNKTLFQLMLLRYFPQDLSEDDANKPFDVFISYCQLDDEFVLRYLVPLLETEDEPSYTICLHHRHFVPGDTIANNIVSAVAQSRRVILVLSDNFLQSDWCMYEFRMAHFQALHDRRNTLLIITLGDISQDSLDPDLKAYIRTTTYLESFDSKFKNKLFLALKRGRSNQRTARNQIKLVDFDGI</sequence>
<dbReference type="FunFam" id="3.40.50.10140:FF:000001">
    <property type="entry name" value="Toll-like receptor 2"/>
    <property type="match status" value="1"/>
</dbReference>
<dbReference type="Pfam" id="PF01582">
    <property type="entry name" value="TIR"/>
    <property type="match status" value="1"/>
</dbReference>
<dbReference type="GeneID" id="115926002"/>
<dbReference type="InterPro" id="IPR035897">
    <property type="entry name" value="Toll_tir_struct_dom_sf"/>
</dbReference>
<dbReference type="SMART" id="SM00082">
    <property type="entry name" value="LRRCT"/>
    <property type="match status" value="2"/>
</dbReference>
<evidence type="ECO:0000256" key="7">
    <source>
        <dbReference type="ARBA" id="ARBA00022737"/>
    </source>
</evidence>
<evidence type="ECO:0000256" key="11">
    <source>
        <dbReference type="ARBA" id="ARBA00023170"/>
    </source>
</evidence>
<evidence type="ECO:0000256" key="10">
    <source>
        <dbReference type="ARBA" id="ARBA00023136"/>
    </source>
</evidence>
<feature type="domain" description="TIR" evidence="15">
    <location>
        <begin position="741"/>
        <end position="877"/>
    </location>
</feature>
<keyword evidence="17" id="KW-1185">Reference proteome</keyword>
<keyword evidence="6 14" id="KW-0732">Signal</keyword>
<dbReference type="GO" id="GO:0045087">
    <property type="term" value="P:innate immune response"/>
    <property type="evidence" value="ECO:0007669"/>
    <property type="project" value="UniProtKB-KW"/>
</dbReference>
<dbReference type="PANTHER" id="PTHR24365:SF541">
    <property type="entry name" value="PROTEIN TOLL-RELATED"/>
    <property type="match status" value="1"/>
</dbReference>
<dbReference type="OMA" id="RCSCFVR"/>
<evidence type="ECO:0000256" key="3">
    <source>
        <dbReference type="ARBA" id="ARBA00022588"/>
    </source>
</evidence>
<dbReference type="SMART" id="SM00369">
    <property type="entry name" value="LRR_TYP"/>
    <property type="match status" value="12"/>
</dbReference>
<evidence type="ECO:0000256" key="6">
    <source>
        <dbReference type="ARBA" id="ARBA00022729"/>
    </source>
</evidence>
<dbReference type="PANTHER" id="PTHR24365">
    <property type="entry name" value="TOLL-LIKE RECEPTOR"/>
    <property type="match status" value="1"/>
</dbReference>
<dbReference type="GO" id="GO:0007165">
    <property type="term" value="P:signal transduction"/>
    <property type="evidence" value="ECO:0000318"/>
    <property type="project" value="GO_Central"/>
</dbReference>
<keyword evidence="4" id="KW-0433">Leucine-rich repeat</keyword>
<dbReference type="GO" id="GO:0038023">
    <property type="term" value="F:signaling receptor activity"/>
    <property type="evidence" value="ECO:0000318"/>
    <property type="project" value="GO_Central"/>
</dbReference>
<evidence type="ECO:0000313" key="17">
    <source>
        <dbReference type="Proteomes" id="UP000007110"/>
    </source>
</evidence>
<feature type="signal peptide" evidence="14">
    <location>
        <begin position="1"/>
        <end position="23"/>
    </location>
</feature>
<reference evidence="17" key="1">
    <citation type="submission" date="2015-02" db="EMBL/GenBank/DDBJ databases">
        <title>Genome sequencing for Strongylocentrotus purpuratus.</title>
        <authorList>
            <person name="Murali S."/>
            <person name="Liu Y."/>
            <person name="Vee V."/>
            <person name="English A."/>
            <person name="Wang M."/>
            <person name="Skinner E."/>
            <person name="Han Y."/>
            <person name="Muzny D.M."/>
            <person name="Worley K.C."/>
            <person name="Gibbs R.A."/>
        </authorList>
    </citation>
    <scope>NUCLEOTIDE SEQUENCE</scope>
</reference>
<evidence type="ECO:0000313" key="16">
    <source>
        <dbReference type="EnsemblMetazoa" id="XP_030846053"/>
    </source>
</evidence>
<feature type="chain" id="PRO_5029795101" description="TIR domain-containing protein" evidence="14">
    <location>
        <begin position="24"/>
        <end position="899"/>
    </location>
</feature>
<dbReference type="FunFam" id="3.80.10.10:FF:001691">
    <property type="entry name" value="Uncharacterized protein"/>
    <property type="match status" value="1"/>
</dbReference>
<dbReference type="AlphaFoldDB" id="A0A7M7P4V4"/>
<reference evidence="16" key="2">
    <citation type="submission" date="2021-01" db="UniProtKB">
        <authorList>
            <consortium name="EnsemblMetazoa"/>
        </authorList>
    </citation>
    <scope>IDENTIFICATION</scope>
</reference>
<evidence type="ECO:0000256" key="4">
    <source>
        <dbReference type="ARBA" id="ARBA00022614"/>
    </source>
</evidence>
<dbReference type="KEGG" id="spu:115926002"/>
<dbReference type="InterPro" id="IPR000483">
    <property type="entry name" value="Cys-rich_flank_reg_C"/>
</dbReference>
<dbReference type="PRINTS" id="PR01537">
    <property type="entry name" value="INTRLKN1R1F"/>
</dbReference>
<evidence type="ECO:0000256" key="12">
    <source>
        <dbReference type="ARBA" id="ARBA00023180"/>
    </source>
</evidence>
<organism evidence="16 17">
    <name type="scientific">Strongylocentrotus purpuratus</name>
    <name type="common">Purple sea urchin</name>
    <dbReference type="NCBI Taxonomy" id="7668"/>
    <lineage>
        <taxon>Eukaryota</taxon>
        <taxon>Metazoa</taxon>
        <taxon>Echinodermata</taxon>
        <taxon>Eleutherozoa</taxon>
        <taxon>Echinozoa</taxon>
        <taxon>Echinoidea</taxon>
        <taxon>Euechinoidea</taxon>
        <taxon>Echinacea</taxon>
        <taxon>Camarodonta</taxon>
        <taxon>Echinidea</taxon>
        <taxon>Strongylocentrotidae</taxon>
        <taxon>Strongylocentrotus</taxon>
    </lineage>
</organism>
<dbReference type="SMART" id="SM00255">
    <property type="entry name" value="TIR"/>
    <property type="match status" value="1"/>
</dbReference>
<dbReference type="FunFam" id="3.80.10.10:FF:002757">
    <property type="entry name" value="Uncharacterized protein"/>
    <property type="match status" value="1"/>
</dbReference>
<dbReference type="SUPFAM" id="SSF52058">
    <property type="entry name" value="L domain-like"/>
    <property type="match status" value="2"/>
</dbReference>
<dbReference type="PROSITE" id="PS50104">
    <property type="entry name" value="TIR"/>
    <property type="match status" value="1"/>
</dbReference>
<evidence type="ECO:0000256" key="2">
    <source>
        <dbReference type="ARBA" id="ARBA00009634"/>
    </source>
</evidence>
<evidence type="ECO:0000256" key="5">
    <source>
        <dbReference type="ARBA" id="ARBA00022692"/>
    </source>
</evidence>
<dbReference type="Gene3D" id="3.80.10.10">
    <property type="entry name" value="Ribonuclease Inhibitor"/>
    <property type="match status" value="3"/>
</dbReference>
<evidence type="ECO:0000259" key="15">
    <source>
        <dbReference type="PROSITE" id="PS50104"/>
    </source>
</evidence>
<comment type="similarity">
    <text evidence="2">Belongs to the Toll-like receptor family.</text>
</comment>
<proteinExistence type="inferred from homology"/>
<dbReference type="Proteomes" id="UP000007110">
    <property type="component" value="Unassembled WGS sequence"/>
</dbReference>
<evidence type="ECO:0000256" key="1">
    <source>
        <dbReference type="ARBA" id="ARBA00004479"/>
    </source>
</evidence>
<keyword evidence="9 13" id="KW-1133">Transmembrane helix</keyword>
<keyword evidence="3" id="KW-0399">Innate immunity</keyword>
<dbReference type="InterPro" id="IPR032675">
    <property type="entry name" value="LRR_dom_sf"/>
</dbReference>
<dbReference type="Pfam" id="PF13855">
    <property type="entry name" value="LRR_8"/>
    <property type="match status" value="2"/>
</dbReference>
<dbReference type="FunFam" id="3.80.10.10:FF:002777">
    <property type="entry name" value="Uncharacterized protein"/>
    <property type="match status" value="1"/>
</dbReference>
<keyword evidence="5 13" id="KW-0812">Transmembrane</keyword>
<protein>
    <recommendedName>
        <fullName evidence="15">TIR domain-containing protein</fullName>
    </recommendedName>
</protein>
<dbReference type="InterPro" id="IPR001611">
    <property type="entry name" value="Leu-rich_rpt"/>
</dbReference>
<name>A0A7M7P4V4_STRPU</name>
<keyword evidence="10 13" id="KW-0472">Membrane</keyword>
<dbReference type="GO" id="GO:0005886">
    <property type="term" value="C:plasma membrane"/>
    <property type="evidence" value="ECO:0000318"/>
    <property type="project" value="GO_Central"/>
</dbReference>
<dbReference type="InterPro" id="IPR003591">
    <property type="entry name" value="Leu-rich_rpt_typical-subtyp"/>
</dbReference>